<organism evidence="2 3">
    <name type="scientific">Idiomarina loihiensis (strain ATCC BAA-735 / DSM 15497 / L2-TR)</name>
    <dbReference type="NCBI Taxonomy" id="283942"/>
    <lineage>
        <taxon>Bacteria</taxon>
        <taxon>Pseudomonadati</taxon>
        <taxon>Pseudomonadota</taxon>
        <taxon>Gammaproteobacteria</taxon>
        <taxon>Alteromonadales</taxon>
        <taxon>Idiomarinaceae</taxon>
        <taxon>Idiomarina</taxon>
    </lineage>
</organism>
<gene>
    <name evidence="2" type="ordered locus">IL0558</name>
</gene>
<dbReference type="Gene3D" id="3.40.50.2000">
    <property type="entry name" value="Glycogen Phosphorylase B"/>
    <property type="match status" value="2"/>
</dbReference>
<keyword evidence="3" id="KW-1185">Reference proteome</keyword>
<dbReference type="HOGENOM" id="CLU_009583_0_3_6"/>
<protein>
    <submittedName>
        <fullName evidence="2">Glycosyltransferase</fullName>
    </submittedName>
</protein>
<name>Q5QWU5_IDILO</name>
<dbReference type="CAZy" id="GT4">
    <property type="family name" value="Glycosyltransferase Family 4"/>
</dbReference>
<dbReference type="InterPro" id="IPR028098">
    <property type="entry name" value="Glyco_trans_4-like_N"/>
</dbReference>
<dbReference type="CDD" id="cd03807">
    <property type="entry name" value="GT4_WbnK-like"/>
    <property type="match status" value="1"/>
</dbReference>
<evidence type="ECO:0000313" key="2">
    <source>
        <dbReference type="EMBL" id="AAV81399.1"/>
    </source>
</evidence>
<dbReference type="eggNOG" id="COG0438">
    <property type="taxonomic scope" value="Bacteria"/>
</dbReference>
<reference evidence="2 3" key="1">
    <citation type="journal article" date="2004" name="Proc. Natl. Acad. Sci. U.S.A.">
        <title>Genome sequence of the deep-sea gamma-proteobacterium Idiomarina loihiensis reveals amino acid fermentation as a source of carbon and energy.</title>
        <authorList>
            <person name="Hou S."/>
            <person name="Saw J.H."/>
            <person name="Lee K.S."/>
            <person name="Freitas T.A."/>
            <person name="Belisle C."/>
            <person name="Kawarabayasi Y."/>
            <person name="Donachie S.P."/>
            <person name="Pikina A."/>
            <person name="Galperin M.Y."/>
            <person name="Koonin E.V."/>
            <person name="Makarova K.S."/>
            <person name="Omelchenko M.V."/>
            <person name="Sorokin A."/>
            <person name="Wolf Y.I."/>
            <person name="Li Q.X."/>
            <person name="Keum Y.S."/>
            <person name="Campbell S."/>
            <person name="Denery J."/>
            <person name="Aizawa S."/>
            <person name="Shibata S."/>
            <person name="Malahoff A."/>
            <person name="Alam M."/>
        </authorList>
    </citation>
    <scope>NUCLEOTIDE SEQUENCE [LARGE SCALE GENOMIC DNA]</scope>
    <source>
        <strain evidence="3">ATCC BAA-735 / DSM 15497 / L2-TR</strain>
    </source>
</reference>
<accession>Q5QWU5</accession>
<dbReference type="Proteomes" id="UP000001171">
    <property type="component" value="Chromosome"/>
</dbReference>
<dbReference type="SUPFAM" id="SSF53756">
    <property type="entry name" value="UDP-Glycosyltransferase/glycogen phosphorylase"/>
    <property type="match status" value="1"/>
</dbReference>
<dbReference type="STRING" id="283942.IL0558"/>
<dbReference type="GO" id="GO:0016757">
    <property type="term" value="F:glycosyltransferase activity"/>
    <property type="evidence" value="ECO:0007669"/>
    <property type="project" value="UniProtKB-ARBA"/>
</dbReference>
<dbReference type="Pfam" id="PF13439">
    <property type="entry name" value="Glyco_transf_4"/>
    <property type="match status" value="1"/>
</dbReference>
<keyword evidence="2" id="KW-0808">Transferase</keyword>
<sequence>MVILHIIAGLEKGGAESTLKRLCLNGTEHEHVVVSLSTLGSVGLELQKAGVKVYCLDIRPSITSVAAIFRLYKIIKLRKPSVVQTWMYHADLVGGIVSRVAGVKKIYWGVHHTYLIKGQSKRVTIFISRINSVLSHFIPTKIVYCANSARVAQEKIGYNKKSGIVIFNGYDTSKFKRDLKLRSVYREKLGLKETDFVIGHVGRYDSLKDYPNLINAIRKVKYKVGGLKVILVGAGLSKDNRELLNVISESTLISKFHLLGPSDDIPGIMNAIDVFVLSSSSEAFPNVLNEAMACGTPCVSTDVGDASAIVGMTGWLSAAGDSSALAEKIYAAYKEFSENKANWEERQYSCRERIVTNFSSQSMVSNYTLLWQS</sequence>
<dbReference type="EMBL" id="AE017340">
    <property type="protein sequence ID" value="AAV81399.1"/>
    <property type="molecule type" value="Genomic_DNA"/>
</dbReference>
<dbReference type="KEGG" id="ilo:IL0558"/>
<dbReference type="DNASU" id="3174480"/>
<dbReference type="Pfam" id="PF13692">
    <property type="entry name" value="Glyco_trans_1_4"/>
    <property type="match status" value="1"/>
</dbReference>
<dbReference type="GeneID" id="41335709"/>
<dbReference type="AlphaFoldDB" id="Q5QWU5"/>
<feature type="domain" description="Glycosyltransferase subfamily 4-like N-terminal" evidence="1">
    <location>
        <begin position="13"/>
        <end position="173"/>
    </location>
</feature>
<evidence type="ECO:0000259" key="1">
    <source>
        <dbReference type="Pfam" id="PF13439"/>
    </source>
</evidence>
<dbReference type="RefSeq" id="WP_011233816.1">
    <property type="nucleotide sequence ID" value="NC_006512.1"/>
</dbReference>
<evidence type="ECO:0000313" key="3">
    <source>
        <dbReference type="Proteomes" id="UP000001171"/>
    </source>
</evidence>
<dbReference type="OrthoDB" id="9775208at2"/>
<proteinExistence type="predicted"/>
<dbReference type="PANTHER" id="PTHR12526">
    <property type="entry name" value="GLYCOSYLTRANSFERASE"/>
    <property type="match status" value="1"/>
</dbReference>